<gene>
    <name evidence="2" type="ORF">FB567DRAFT_55484</name>
</gene>
<name>A0A8K0VXY7_9PLEO</name>
<dbReference type="EMBL" id="JAGMVJ010000010">
    <property type="protein sequence ID" value="KAH7086935.1"/>
    <property type="molecule type" value="Genomic_DNA"/>
</dbReference>
<comment type="caution">
    <text evidence="2">The sequence shown here is derived from an EMBL/GenBank/DDBJ whole genome shotgun (WGS) entry which is preliminary data.</text>
</comment>
<accession>A0A8K0VXY7</accession>
<feature type="region of interest" description="Disordered" evidence="1">
    <location>
        <begin position="22"/>
        <end position="275"/>
    </location>
</feature>
<feature type="compositionally biased region" description="Low complexity" evidence="1">
    <location>
        <begin position="214"/>
        <end position="229"/>
    </location>
</feature>
<feature type="compositionally biased region" description="Basic and acidic residues" evidence="1">
    <location>
        <begin position="117"/>
        <end position="126"/>
    </location>
</feature>
<evidence type="ECO:0000313" key="3">
    <source>
        <dbReference type="Proteomes" id="UP000813461"/>
    </source>
</evidence>
<organism evidence="2 3">
    <name type="scientific">Paraphoma chrysanthemicola</name>
    <dbReference type="NCBI Taxonomy" id="798071"/>
    <lineage>
        <taxon>Eukaryota</taxon>
        <taxon>Fungi</taxon>
        <taxon>Dikarya</taxon>
        <taxon>Ascomycota</taxon>
        <taxon>Pezizomycotina</taxon>
        <taxon>Dothideomycetes</taxon>
        <taxon>Pleosporomycetidae</taxon>
        <taxon>Pleosporales</taxon>
        <taxon>Pleosporineae</taxon>
        <taxon>Phaeosphaeriaceae</taxon>
        <taxon>Paraphoma</taxon>
    </lineage>
</organism>
<dbReference type="Proteomes" id="UP000813461">
    <property type="component" value="Unassembled WGS sequence"/>
</dbReference>
<feature type="compositionally biased region" description="Polar residues" evidence="1">
    <location>
        <begin position="259"/>
        <end position="275"/>
    </location>
</feature>
<proteinExistence type="predicted"/>
<evidence type="ECO:0000313" key="2">
    <source>
        <dbReference type="EMBL" id="KAH7086935.1"/>
    </source>
</evidence>
<keyword evidence="3" id="KW-1185">Reference proteome</keyword>
<sequence>MPSILKKLASWWKKWKVRKTEAPVDYVQRTRPNKRTPPKVSFDSHSPSPPVDRQVHNTAPERASLHSIENLDSIKEDRLSPMDPNTGLRPSPTKPRTLSSSRSSVKSSICPRPSGSNEKDDVKRTFSSDTSPSRKSFERNPSIDLSMEGSEWRSNRLLKASSGSNPPNSRGGTVDAASSQDAPPEVVWSNGQQWEPLNGEDFPPLADTGDLDVSGTGAEFESESEGSGSLVIDPDTTAWQPAMEGDTRVPGSPYERSVDGSTKTSSKNTSVGSAR</sequence>
<evidence type="ECO:0000256" key="1">
    <source>
        <dbReference type="SAM" id="MobiDB-lite"/>
    </source>
</evidence>
<feature type="compositionally biased region" description="Low complexity" evidence="1">
    <location>
        <begin position="89"/>
        <end position="108"/>
    </location>
</feature>
<protein>
    <submittedName>
        <fullName evidence="2">Uncharacterized protein</fullName>
    </submittedName>
</protein>
<reference evidence="2" key="1">
    <citation type="journal article" date="2021" name="Nat. Commun.">
        <title>Genetic determinants of endophytism in the Arabidopsis root mycobiome.</title>
        <authorList>
            <person name="Mesny F."/>
            <person name="Miyauchi S."/>
            <person name="Thiergart T."/>
            <person name="Pickel B."/>
            <person name="Atanasova L."/>
            <person name="Karlsson M."/>
            <person name="Huettel B."/>
            <person name="Barry K.W."/>
            <person name="Haridas S."/>
            <person name="Chen C."/>
            <person name="Bauer D."/>
            <person name="Andreopoulos W."/>
            <person name="Pangilinan J."/>
            <person name="LaButti K."/>
            <person name="Riley R."/>
            <person name="Lipzen A."/>
            <person name="Clum A."/>
            <person name="Drula E."/>
            <person name="Henrissat B."/>
            <person name="Kohler A."/>
            <person name="Grigoriev I.V."/>
            <person name="Martin F.M."/>
            <person name="Hacquard S."/>
        </authorList>
    </citation>
    <scope>NUCLEOTIDE SEQUENCE</scope>
    <source>
        <strain evidence="2">MPI-SDFR-AT-0120</strain>
    </source>
</reference>
<feature type="compositionally biased region" description="Low complexity" evidence="1">
    <location>
        <begin position="161"/>
        <end position="172"/>
    </location>
</feature>
<dbReference type="AlphaFoldDB" id="A0A8K0VXY7"/>